<dbReference type="RefSeq" id="WP_202920687.1">
    <property type="nucleotide sequence ID" value="NZ_CP036273.1"/>
</dbReference>
<sequence length="96" mass="10415">MTCEGTVVNGTIVFDNPPPFPEGTRVRVESADDADLWDELARVPAPPETETREEFLASLRQSVADVRAGAKGKPLAEFAAELKREFGTPSERPEGS</sequence>
<dbReference type="Proteomes" id="UP000319576">
    <property type="component" value="Chromosome"/>
</dbReference>
<accession>A0A517XP27</accession>
<protein>
    <submittedName>
        <fullName evidence="2">Uncharacterized protein</fullName>
    </submittedName>
</protein>
<dbReference type="AlphaFoldDB" id="A0A517XP27"/>
<evidence type="ECO:0000256" key="1">
    <source>
        <dbReference type="SAM" id="MobiDB-lite"/>
    </source>
</evidence>
<proteinExistence type="predicted"/>
<organism evidence="2 3">
    <name type="scientific">Urbifossiella limnaea</name>
    <dbReference type="NCBI Taxonomy" id="2528023"/>
    <lineage>
        <taxon>Bacteria</taxon>
        <taxon>Pseudomonadati</taxon>
        <taxon>Planctomycetota</taxon>
        <taxon>Planctomycetia</taxon>
        <taxon>Gemmatales</taxon>
        <taxon>Gemmataceae</taxon>
        <taxon>Urbifossiella</taxon>
    </lineage>
</organism>
<gene>
    <name evidence="2" type="ORF">ETAA1_11650</name>
</gene>
<reference evidence="2 3" key="1">
    <citation type="submission" date="2019-02" db="EMBL/GenBank/DDBJ databases">
        <title>Deep-cultivation of Planctomycetes and their phenomic and genomic characterization uncovers novel biology.</title>
        <authorList>
            <person name="Wiegand S."/>
            <person name="Jogler M."/>
            <person name="Boedeker C."/>
            <person name="Pinto D."/>
            <person name="Vollmers J."/>
            <person name="Rivas-Marin E."/>
            <person name="Kohn T."/>
            <person name="Peeters S.H."/>
            <person name="Heuer A."/>
            <person name="Rast P."/>
            <person name="Oberbeckmann S."/>
            <person name="Bunk B."/>
            <person name="Jeske O."/>
            <person name="Meyerdierks A."/>
            <person name="Storesund J.E."/>
            <person name="Kallscheuer N."/>
            <person name="Luecker S."/>
            <person name="Lage O.M."/>
            <person name="Pohl T."/>
            <person name="Merkel B.J."/>
            <person name="Hornburger P."/>
            <person name="Mueller R.-W."/>
            <person name="Bruemmer F."/>
            <person name="Labrenz M."/>
            <person name="Spormann A.M."/>
            <person name="Op den Camp H."/>
            <person name="Overmann J."/>
            <person name="Amann R."/>
            <person name="Jetten M.S.M."/>
            <person name="Mascher T."/>
            <person name="Medema M.H."/>
            <person name="Devos D.P."/>
            <person name="Kaster A.-K."/>
            <person name="Ovreas L."/>
            <person name="Rohde M."/>
            <person name="Galperin M.Y."/>
            <person name="Jogler C."/>
        </authorList>
    </citation>
    <scope>NUCLEOTIDE SEQUENCE [LARGE SCALE GENOMIC DNA]</scope>
    <source>
        <strain evidence="2 3">ETA_A1</strain>
    </source>
</reference>
<evidence type="ECO:0000313" key="2">
    <source>
        <dbReference type="EMBL" id="QDU19259.1"/>
    </source>
</evidence>
<dbReference type="KEGG" id="uli:ETAA1_11650"/>
<name>A0A517XP27_9BACT</name>
<feature type="region of interest" description="Disordered" evidence="1">
    <location>
        <begin position="1"/>
        <end position="21"/>
    </location>
</feature>
<evidence type="ECO:0000313" key="3">
    <source>
        <dbReference type="Proteomes" id="UP000319576"/>
    </source>
</evidence>
<dbReference type="EMBL" id="CP036273">
    <property type="protein sequence ID" value="QDU19259.1"/>
    <property type="molecule type" value="Genomic_DNA"/>
</dbReference>
<keyword evidence="3" id="KW-1185">Reference proteome</keyword>